<sequence>MGKLLSLLSRDDSNCCSSPRNDIFLDFENAAPTATERDVYEDVQRVLLDSEGILEEIQCYRGAGKEIREAIADPSRISQERAWRAVKPLVDKLLRCYNHSLQLQRVVPRLLGSLVGGSMSPTQHLEQQQALVKQFAEILEFVLKFDEYKMKTPAIQNDFSYYRRSVSKGGVINNELELNGEEPHITQEVAYRMSLFYAHATPMLKVLSEATSQFVNDNQQDLENTTETLSTMAKVCLRMLENPKLVAQFSREETSLLVLRVMVGLIILYDWVHPSGAFCRSSSVDVKGCVKFLQQQPPTKAEPLLNALRYTTKHLNHQSTPRNIRALLAA</sequence>
<dbReference type="EMBL" id="CM034396">
    <property type="protein sequence ID" value="KAJ0178157.1"/>
    <property type="molecule type" value="Genomic_DNA"/>
</dbReference>
<reference evidence="1 2" key="1">
    <citation type="journal article" date="2021" name="Front. Genet.">
        <title>Chromosome-Level Genome Assembly Reveals Significant Gene Expansion in the Toll and IMD Signaling Pathways of Dendrolimus kikuchii.</title>
        <authorList>
            <person name="Zhou J."/>
            <person name="Wu P."/>
            <person name="Xiong Z."/>
            <person name="Liu N."/>
            <person name="Zhao N."/>
            <person name="Ji M."/>
            <person name="Qiu Y."/>
            <person name="Yang B."/>
        </authorList>
    </citation>
    <scope>NUCLEOTIDE SEQUENCE [LARGE SCALE GENOMIC DNA]</scope>
    <source>
        <strain evidence="1">Ann1</strain>
    </source>
</reference>
<dbReference type="Proteomes" id="UP000824533">
    <property type="component" value="Linkage Group LG10"/>
</dbReference>
<accession>A0ACC1D2T5</accession>
<gene>
    <name evidence="1" type="ORF">K1T71_005980</name>
</gene>
<organism evidence="1 2">
    <name type="scientific">Dendrolimus kikuchii</name>
    <dbReference type="NCBI Taxonomy" id="765133"/>
    <lineage>
        <taxon>Eukaryota</taxon>
        <taxon>Metazoa</taxon>
        <taxon>Ecdysozoa</taxon>
        <taxon>Arthropoda</taxon>
        <taxon>Hexapoda</taxon>
        <taxon>Insecta</taxon>
        <taxon>Pterygota</taxon>
        <taxon>Neoptera</taxon>
        <taxon>Endopterygota</taxon>
        <taxon>Lepidoptera</taxon>
        <taxon>Glossata</taxon>
        <taxon>Ditrysia</taxon>
        <taxon>Bombycoidea</taxon>
        <taxon>Lasiocampidae</taxon>
        <taxon>Dendrolimus</taxon>
    </lineage>
</organism>
<evidence type="ECO:0000313" key="1">
    <source>
        <dbReference type="EMBL" id="KAJ0178157.1"/>
    </source>
</evidence>
<comment type="caution">
    <text evidence="1">The sequence shown here is derived from an EMBL/GenBank/DDBJ whole genome shotgun (WGS) entry which is preliminary data.</text>
</comment>
<proteinExistence type="predicted"/>
<keyword evidence="2" id="KW-1185">Reference proteome</keyword>
<protein>
    <submittedName>
        <fullName evidence="1">Uncharacterized protein</fullName>
    </submittedName>
</protein>
<evidence type="ECO:0000313" key="2">
    <source>
        <dbReference type="Proteomes" id="UP000824533"/>
    </source>
</evidence>
<name>A0ACC1D2T5_9NEOP</name>